<dbReference type="Proteomes" id="UP000236199">
    <property type="component" value="Unassembled WGS sequence"/>
</dbReference>
<evidence type="ECO:0000313" key="4">
    <source>
        <dbReference type="EMBL" id="PNR99716.1"/>
    </source>
</evidence>
<keyword evidence="5" id="KW-1185">Reference proteome</keyword>
<dbReference type="GO" id="GO:0005576">
    <property type="term" value="C:extracellular region"/>
    <property type="evidence" value="ECO:0007669"/>
    <property type="project" value="InterPro"/>
</dbReference>
<accession>A0A2K1PAI9</accession>
<dbReference type="SUPFAM" id="SSF51445">
    <property type="entry name" value="(Trans)glycosidases"/>
    <property type="match status" value="1"/>
</dbReference>
<dbReference type="PANTHER" id="PTHR39207:SF1">
    <property type="entry name" value="ALPHA-GLUCURONIDASE A"/>
    <property type="match status" value="1"/>
</dbReference>
<sequence length="189" mass="22257">MFPYSNDVDYQCWLNYQRLETPSLSDQYKEYLKNIVINIDGYIIDSIKNELYYSIKKFFNIEAIITNKPIKRTFTIISKLDGGSFFSNTIKEEEYTSLSEEGFLIKKVENSTKKFILITAKSDEGLLYGTYKLIQYIQMEKPLDQLNLLEKPYIPLRIINHWDNLDGSIERGYPGKSFIWRVPKNKSNT</sequence>
<reference evidence="4 5" key="1">
    <citation type="submission" date="2013-12" db="EMBL/GenBank/DDBJ databases">
        <title>Comparative genomics of Petrotoga isolates.</title>
        <authorList>
            <person name="Nesbo C.L."/>
            <person name="Charchuk R."/>
            <person name="Chow K."/>
        </authorList>
    </citation>
    <scope>NUCLEOTIDE SEQUENCE [LARGE SCALE GENOMIC DNA]</scope>
    <source>
        <strain evidence="4 5">DSM 10691</strain>
    </source>
</reference>
<dbReference type="Pfam" id="PF07488">
    <property type="entry name" value="Glyco_hydro_67M"/>
    <property type="match status" value="1"/>
</dbReference>
<dbReference type="GO" id="GO:0046559">
    <property type="term" value="F:alpha-glucuronidase activity"/>
    <property type="evidence" value="ECO:0007669"/>
    <property type="project" value="InterPro"/>
</dbReference>
<dbReference type="InterPro" id="IPR005154">
    <property type="entry name" value="Glyco_hydro_67_aGlcAse_N"/>
</dbReference>
<dbReference type="Pfam" id="PF03648">
    <property type="entry name" value="Glyco_hydro_67N"/>
    <property type="match status" value="1"/>
</dbReference>
<dbReference type="GO" id="GO:0045493">
    <property type="term" value="P:xylan catabolic process"/>
    <property type="evidence" value="ECO:0007669"/>
    <property type="project" value="InterPro"/>
</dbReference>
<dbReference type="InterPro" id="IPR017853">
    <property type="entry name" value="GH"/>
</dbReference>
<dbReference type="Gene3D" id="3.20.20.80">
    <property type="entry name" value="Glycosidases"/>
    <property type="match status" value="1"/>
</dbReference>
<dbReference type="GO" id="GO:0033939">
    <property type="term" value="F:xylan alpha-1,2-glucuronosidase activity"/>
    <property type="evidence" value="ECO:0007669"/>
    <property type="project" value="TreeGrafter"/>
</dbReference>
<evidence type="ECO:0000259" key="2">
    <source>
        <dbReference type="Pfam" id="PF03648"/>
    </source>
</evidence>
<dbReference type="InterPro" id="IPR029018">
    <property type="entry name" value="Hex-like_dom2"/>
</dbReference>
<feature type="domain" description="Glycosyl hydrolase family 67 catalytic" evidence="3">
    <location>
        <begin position="137"/>
        <end position="184"/>
    </location>
</feature>
<gene>
    <name evidence="4" type="ORF">X928_06605</name>
</gene>
<organism evidence="4 5">
    <name type="scientific">Petrotoga miotherma DSM 10691</name>
    <dbReference type="NCBI Taxonomy" id="1434326"/>
    <lineage>
        <taxon>Bacteria</taxon>
        <taxon>Thermotogati</taxon>
        <taxon>Thermotogota</taxon>
        <taxon>Thermotogae</taxon>
        <taxon>Petrotogales</taxon>
        <taxon>Petrotogaceae</taxon>
        <taxon>Petrotoga</taxon>
    </lineage>
</organism>
<dbReference type="InterPro" id="IPR011100">
    <property type="entry name" value="Glyco_hydro_67_cat"/>
</dbReference>
<dbReference type="PANTHER" id="PTHR39207">
    <property type="entry name" value="ALPHA-GLUCURONIDASE A"/>
    <property type="match status" value="1"/>
</dbReference>
<evidence type="ECO:0000256" key="1">
    <source>
        <dbReference type="ARBA" id="ARBA00022801"/>
    </source>
</evidence>
<keyword evidence="1" id="KW-0378">Hydrolase</keyword>
<dbReference type="AlphaFoldDB" id="A0A2K1PAI9"/>
<name>A0A2K1PAI9_9BACT</name>
<comment type="caution">
    <text evidence="4">The sequence shown here is derived from an EMBL/GenBank/DDBJ whole genome shotgun (WGS) entry which is preliminary data.</text>
</comment>
<dbReference type="SUPFAM" id="SSF55545">
    <property type="entry name" value="beta-N-acetylhexosaminidase-like domain"/>
    <property type="match status" value="1"/>
</dbReference>
<protein>
    <submittedName>
        <fullName evidence="4">Uncharacterized protein</fullName>
    </submittedName>
</protein>
<dbReference type="RefSeq" id="WP_211286477.1">
    <property type="nucleotide sequence ID" value="NZ_AZRM01000029.1"/>
</dbReference>
<evidence type="ECO:0000259" key="3">
    <source>
        <dbReference type="Pfam" id="PF07488"/>
    </source>
</evidence>
<dbReference type="Gene3D" id="3.30.379.10">
    <property type="entry name" value="Chitobiase/beta-hexosaminidase domain 2-like"/>
    <property type="match status" value="1"/>
</dbReference>
<proteinExistence type="predicted"/>
<feature type="domain" description="Alpha glucuronidase N-terminal" evidence="2">
    <location>
        <begin position="12"/>
        <end position="133"/>
    </location>
</feature>
<dbReference type="EMBL" id="AZRM01000029">
    <property type="protein sequence ID" value="PNR99716.1"/>
    <property type="molecule type" value="Genomic_DNA"/>
</dbReference>
<evidence type="ECO:0000313" key="5">
    <source>
        <dbReference type="Proteomes" id="UP000236199"/>
    </source>
</evidence>